<feature type="region of interest" description="Disordered" evidence="7">
    <location>
        <begin position="630"/>
        <end position="655"/>
    </location>
</feature>
<gene>
    <name evidence="9" type="ORF">PV04_08838</name>
</gene>
<evidence type="ECO:0000256" key="2">
    <source>
        <dbReference type="ARBA" id="ARBA00022598"/>
    </source>
</evidence>
<dbReference type="HOGENOM" id="CLU_015599_1_0_1"/>
<dbReference type="GO" id="GO:0032267">
    <property type="term" value="F:tRNA(Ile)-lysidine synthase activity"/>
    <property type="evidence" value="ECO:0007669"/>
    <property type="project" value="UniProtKB-EC"/>
</dbReference>
<reference evidence="9 10" key="1">
    <citation type="submission" date="2015-01" db="EMBL/GenBank/DDBJ databases">
        <title>The Genome Sequence of Capronia semiimmersa CBS27337.</title>
        <authorList>
            <consortium name="The Broad Institute Genomics Platform"/>
            <person name="Cuomo C."/>
            <person name="de Hoog S."/>
            <person name="Gorbushina A."/>
            <person name="Stielow B."/>
            <person name="Teixiera M."/>
            <person name="Abouelleil A."/>
            <person name="Chapman S.B."/>
            <person name="Priest M."/>
            <person name="Young S.K."/>
            <person name="Wortman J."/>
            <person name="Nusbaum C."/>
            <person name="Birren B."/>
        </authorList>
    </citation>
    <scope>NUCLEOTIDE SEQUENCE [LARGE SCALE GENOMIC DNA]</scope>
    <source>
        <strain evidence="9 10">CBS 27337</strain>
    </source>
</reference>
<evidence type="ECO:0000256" key="6">
    <source>
        <dbReference type="ARBA" id="ARBA00048539"/>
    </source>
</evidence>
<dbReference type="HAMAP" id="MF_01161">
    <property type="entry name" value="tRNA_Ile_lys_synt"/>
    <property type="match status" value="1"/>
</dbReference>
<keyword evidence="3" id="KW-0819">tRNA processing</keyword>
<feature type="compositionally biased region" description="Basic and acidic residues" evidence="7">
    <location>
        <begin position="634"/>
        <end position="655"/>
    </location>
</feature>
<dbReference type="NCBIfam" id="TIGR02432">
    <property type="entry name" value="lysidine_TilS_N"/>
    <property type="match status" value="1"/>
</dbReference>
<evidence type="ECO:0000313" key="10">
    <source>
        <dbReference type="Proteomes" id="UP000054266"/>
    </source>
</evidence>
<feature type="domain" description="tRNA(Ile)-lysidine/2-thiocytidine synthase N-terminal" evidence="8">
    <location>
        <begin position="44"/>
        <end position="283"/>
    </location>
</feature>
<evidence type="ECO:0000259" key="8">
    <source>
        <dbReference type="Pfam" id="PF01171"/>
    </source>
</evidence>
<sequence>MAHVIGNRMHNAEQSLASTARGFLKSIWNKHELEMGRRQAIPIGVCVSGGPDSMALAFLLKQFSLRSDDITTRPVAFIVNHNARKESSEEAKYVGSQLRKLEIESDILDMQWPGTSDPGSMPNFEMQARRARYRLIAEAAIRRKISHIFLGHHRDDQIETILMRLIRNSNDSFLGRQGIPEHGTIPCCEDISGAQIAIQHTNFGAWLHDVGEGRVASKVSGNYVDAHQEKTIAPSSSGIQVHRPLLAFPKAAILQFCDTYDIPYVLDQTNFNPTLTLRNAIRHLRTNYALPRALQGPSILEVQRKAQSAAKSLAIRGESILRMMTIEVFDLRSGRMTVCLSPHFHSSCEADPEAGAYALARLTSVVSPQSKDDGEPILVPQRNIMEFLKRNQRSWREQMTIQQVLLEKTENDSTNNRHTARTDLGKNKIKSDHRLLQHDWRSTLWTLSRPPMREKELRLASMAFSPPRRCEIVEGKDHSDHSSNYSVDESNKKGLWSSWLLWDHRYWIRVRVESVERLSRIRIRTYSESDVQRVHEMLDDERDDFRAMLAESAPGKSRFTIPVLTVDRFVAVFPTLNVVVEKSKPAVISRLSHHPILEWEVCYKTLDQPFIKNQVATIEWRNADLKRHASIPNWDRKPPGKTEESPDIWRPRAGK</sequence>
<comment type="catalytic activity">
    <reaction evidence="6">
        <text>cytidine(34) in tRNA(Ile2) + L-lysine + ATP = lysidine(34) in tRNA(Ile2) + AMP + diphosphate + H(+)</text>
        <dbReference type="Rhea" id="RHEA:43744"/>
        <dbReference type="Rhea" id="RHEA-COMP:10625"/>
        <dbReference type="Rhea" id="RHEA-COMP:10670"/>
        <dbReference type="ChEBI" id="CHEBI:15378"/>
        <dbReference type="ChEBI" id="CHEBI:30616"/>
        <dbReference type="ChEBI" id="CHEBI:32551"/>
        <dbReference type="ChEBI" id="CHEBI:33019"/>
        <dbReference type="ChEBI" id="CHEBI:82748"/>
        <dbReference type="ChEBI" id="CHEBI:83665"/>
        <dbReference type="ChEBI" id="CHEBI:456215"/>
        <dbReference type="EC" id="6.3.4.19"/>
    </reaction>
</comment>
<keyword evidence="5" id="KW-0067">ATP-binding</keyword>
<dbReference type="SUPFAM" id="SSF52402">
    <property type="entry name" value="Adenine nucleotide alpha hydrolases-like"/>
    <property type="match status" value="1"/>
</dbReference>
<dbReference type="AlphaFoldDB" id="A0A0D2CFG1"/>
<dbReference type="CDD" id="cd01992">
    <property type="entry name" value="TilS_N"/>
    <property type="match status" value="1"/>
</dbReference>
<protein>
    <recommendedName>
        <fullName evidence="1">tRNA(Ile)-lysidine synthetase</fullName>
        <ecNumber evidence="1">6.3.4.19</ecNumber>
    </recommendedName>
</protein>
<dbReference type="InterPro" id="IPR012795">
    <property type="entry name" value="tRNA_Ile_lys_synt_N"/>
</dbReference>
<evidence type="ECO:0000256" key="1">
    <source>
        <dbReference type="ARBA" id="ARBA00013267"/>
    </source>
</evidence>
<dbReference type="PANTHER" id="PTHR43033">
    <property type="entry name" value="TRNA(ILE)-LYSIDINE SYNTHASE-RELATED"/>
    <property type="match status" value="1"/>
</dbReference>
<dbReference type="PANTHER" id="PTHR43033:SF1">
    <property type="entry name" value="TRNA(ILE)-LYSIDINE SYNTHASE-RELATED"/>
    <property type="match status" value="1"/>
</dbReference>
<keyword evidence="4" id="KW-0547">Nucleotide-binding</keyword>
<keyword evidence="10" id="KW-1185">Reference proteome</keyword>
<dbReference type="Pfam" id="PF01171">
    <property type="entry name" value="ATP_bind_3"/>
    <property type="match status" value="1"/>
</dbReference>
<dbReference type="GO" id="GO:0008033">
    <property type="term" value="P:tRNA processing"/>
    <property type="evidence" value="ECO:0007669"/>
    <property type="project" value="UniProtKB-KW"/>
</dbReference>
<evidence type="ECO:0000313" key="9">
    <source>
        <dbReference type="EMBL" id="KIW63866.1"/>
    </source>
</evidence>
<dbReference type="InterPro" id="IPR012094">
    <property type="entry name" value="tRNA_Ile_lys_synt"/>
</dbReference>
<name>A0A0D2CFG1_9EURO</name>
<dbReference type="InterPro" id="IPR011063">
    <property type="entry name" value="TilS/TtcA_N"/>
</dbReference>
<dbReference type="InterPro" id="IPR014729">
    <property type="entry name" value="Rossmann-like_a/b/a_fold"/>
</dbReference>
<evidence type="ECO:0000256" key="7">
    <source>
        <dbReference type="SAM" id="MobiDB-lite"/>
    </source>
</evidence>
<dbReference type="Gene3D" id="3.40.50.620">
    <property type="entry name" value="HUPs"/>
    <property type="match status" value="1"/>
</dbReference>
<dbReference type="STRING" id="5601.A0A0D2CFG1"/>
<dbReference type="EMBL" id="KN846961">
    <property type="protein sequence ID" value="KIW63866.1"/>
    <property type="molecule type" value="Genomic_DNA"/>
</dbReference>
<evidence type="ECO:0000256" key="3">
    <source>
        <dbReference type="ARBA" id="ARBA00022694"/>
    </source>
</evidence>
<dbReference type="GO" id="GO:0005524">
    <property type="term" value="F:ATP binding"/>
    <property type="evidence" value="ECO:0007669"/>
    <property type="project" value="UniProtKB-KW"/>
</dbReference>
<proteinExistence type="inferred from homology"/>
<organism evidence="9 10">
    <name type="scientific">Phialophora macrospora</name>
    <dbReference type="NCBI Taxonomy" id="1851006"/>
    <lineage>
        <taxon>Eukaryota</taxon>
        <taxon>Fungi</taxon>
        <taxon>Dikarya</taxon>
        <taxon>Ascomycota</taxon>
        <taxon>Pezizomycotina</taxon>
        <taxon>Eurotiomycetes</taxon>
        <taxon>Chaetothyriomycetidae</taxon>
        <taxon>Chaetothyriales</taxon>
        <taxon>Herpotrichiellaceae</taxon>
        <taxon>Phialophora</taxon>
    </lineage>
</organism>
<dbReference type="Proteomes" id="UP000054266">
    <property type="component" value="Unassembled WGS sequence"/>
</dbReference>
<evidence type="ECO:0000256" key="5">
    <source>
        <dbReference type="ARBA" id="ARBA00022840"/>
    </source>
</evidence>
<accession>A0A0D2CFG1</accession>
<dbReference type="EC" id="6.3.4.19" evidence="1"/>
<evidence type="ECO:0000256" key="4">
    <source>
        <dbReference type="ARBA" id="ARBA00022741"/>
    </source>
</evidence>
<keyword evidence="2" id="KW-0436">Ligase</keyword>